<dbReference type="InterPro" id="IPR045864">
    <property type="entry name" value="aa-tRNA-synth_II/BPL/LPL"/>
</dbReference>
<dbReference type="GO" id="GO:0009249">
    <property type="term" value="P:protein lipoylation"/>
    <property type="evidence" value="ECO:0007669"/>
    <property type="project" value="InterPro"/>
</dbReference>
<feature type="domain" description="BPL/LPL catalytic" evidence="10">
    <location>
        <begin position="39"/>
        <end position="219"/>
    </location>
</feature>
<dbReference type="PIRSF" id="PIRSF016262">
    <property type="entry name" value="LPLase"/>
    <property type="match status" value="1"/>
</dbReference>
<comment type="similarity">
    <text evidence="5 6">Belongs to the LipB family.</text>
</comment>
<dbReference type="SUPFAM" id="SSF55681">
    <property type="entry name" value="Class II aaRS and biotin synthetases"/>
    <property type="match status" value="1"/>
</dbReference>
<dbReference type="EMBL" id="QJSP01000010">
    <property type="protein sequence ID" value="PYE15380.1"/>
    <property type="molecule type" value="Genomic_DNA"/>
</dbReference>
<proteinExistence type="inferred from homology"/>
<feature type="binding site" evidence="5 8">
    <location>
        <begin position="77"/>
        <end position="84"/>
    </location>
    <ligand>
        <name>substrate</name>
    </ligand>
</feature>
<dbReference type="InterPro" id="IPR020605">
    <property type="entry name" value="Octanoyltransferase_CS"/>
</dbReference>
<dbReference type="GO" id="GO:0033819">
    <property type="term" value="F:lipoyl(octanoyl) transferase activity"/>
    <property type="evidence" value="ECO:0007669"/>
    <property type="project" value="UniProtKB-EC"/>
</dbReference>
<keyword evidence="5" id="KW-0963">Cytoplasm</keyword>
<evidence type="ECO:0000256" key="1">
    <source>
        <dbReference type="ARBA" id="ARBA00004821"/>
    </source>
</evidence>
<feature type="active site" description="Acyl-thioester intermediate" evidence="5 7">
    <location>
        <position position="180"/>
    </location>
</feature>
<evidence type="ECO:0000259" key="10">
    <source>
        <dbReference type="PROSITE" id="PS51733"/>
    </source>
</evidence>
<evidence type="ECO:0000256" key="5">
    <source>
        <dbReference type="HAMAP-Rule" id="MF_00013"/>
    </source>
</evidence>
<evidence type="ECO:0000313" key="12">
    <source>
        <dbReference type="Proteomes" id="UP000247591"/>
    </source>
</evidence>
<sequence length="246" mass="26579">MGSARLSSEPLEIRWLGRVDYQETFDLQHRLATERADGILDHDVLLLLEHPAVYTAGRRTEDADRPTDGSPVIDVDRGGKLTWHGPGQLVAYPIVALAHPVDVVDYVRRLEEAMITVTHQFGLDTYRVDGRSGVWVLGDGLRQDRKIGAIGIRVARAVALHGIAVNCDPDLSAFTSIIPCGIPDAGAGSLTGELDRKITVEDVRPLLGRAISDALDGTLPVVEHRPPRAETPQIVATNGSGVGLVR</sequence>
<evidence type="ECO:0000256" key="7">
    <source>
        <dbReference type="PIRSR" id="PIRSR016262-1"/>
    </source>
</evidence>
<evidence type="ECO:0000313" key="11">
    <source>
        <dbReference type="EMBL" id="PYE15380.1"/>
    </source>
</evidence>
<name>A0A318RSM4_WILLI</name>
<keyword evidence="12" id="KW-1185">Reference proteome</keyword>
<reference evidence="11 12" key="1">
    <citation type="submission" date="2018-06" db="EMBL/GenBank/DDBJ databases">
        <title>Genomic Encyclopedia of Type Strains, Phase IV (KMG-IV): sequencing the most valuable type-strain genomes for metagenomic binning, comparative biology and taxonomic classification.</title>
        <authorList>
            <person name="Goeker M."/>
        </authorList>
    </citation>
    <scope>NUCLEOTIDE SEQUENCE [LARGE SCALE GENOMIC DNA]</scope>
    <source>
        <strain evidence="11 12">DSM 45521</strain>
    </source>
</reference>
<dbReference type="PANTHER" id="PTHR10993:SF7">
    <property type="entry name" value="LIPOYLTRANSFERASE 2, MITOCHONDRIAL-RELATED"/>
    <property type="match status" value="1"/>
</dbReference>
<dbReference type="EC" id="2.3.1.181" evidence="5 6"/>
<feature type="site" description="Lowers pKa of active site Cys" evidence="5 9">
    <location>
        <position position="146"/>
    </location>
</feature>
<dbReference type="PROSITE" id="PS51733">
    <property type="entry name" value="BPL_LPL_CATALYTIC"/>
    <property type="match status" value="1"/>
</dbReference>
<comment type="function">
    <text evidence="4 5 6">Catalyzes the transfer of endogenously produced octanoic acid from octanoyl-acyl-carrier-protein onto the lipoyl domains of lipoate-dependent enzymes. Lipoyl-ACP can also act as a substrate although octanoyl-ACP is likely to be the physiological substrate.</text>
</comment>
<dbReference type="Pfam" id="PF21948">
    <property type="entry name" value="LplA-B_cat"/>
    <property type="match status" value="1"/>
</dbReference>
<comment type="pathway">
    <text evidence="1 5 6">Protein modification; protein lipoylation via endogenous pathway; protein N(6)-(lipoyl)lysine from octanoyl-[acyl-carrier-protein]: step 1/2.</text>
</comment>
<evidence type="ECO:0000256" key="8">
    <source>
        <dbReference type="PIRSR" id="PIRSR016262-2"/>
    </source>
</evidence>
<dbReference type="NCBIfam" id="NF010925">
    <property type="entry name" value="PRK14345.1"/>
    <property type="match status" value="1"/>
</dbReference>
<protein>
    <recommendedName>
        <fullName evidence="5 6">Octanoyltransferase</fullName>
        <ecNumber evidence="5 6">2.3.1.181</ecNumber>
    </recommendedName>
    <alternativeName>
        <fullName evidence="5">Lipoate-protein ligase B</fullName>
    </alternativeName>
    <alternativeName>
        <fullName evidence="5">Lipoyl/octanoyl transferase</fullName>
    </alternativeName>
    <alternativeName>
        <fullName evidence="5">Octanoyl-[acyl-carrier-protein]-protein N-octanoyltransferase</fullName>
    </alternativeName>
</protein>
<keyword evidence="2 5" id="KW-0808">Transferase</keyword>
<accession>A0A318RSM4</accession>
<keyword evidence="3 5" id="KW-0012">Acyltransferase</keyword>
<dbReference type="NCBIfam" id="TIGR00214">
    <property type="entry name" value="lipB"/>
    <property type="match status" value="1"/>
</dbReference>
<evidence type="ECO:0000256" key="3">
    <source>
        <dbReference type="ARBA" id="ARBA00023315"/>
    </source>
</evidence>
<dbReference type="Proteomes" id="UP000247591">
    <property type="component" value="Unassembled WGS sequence"/>
</dbReference>
<dbReference type="PANTHER" id="PTHR10993">
    <property type="entry name" value="OCTANOYLTRANSFERASE"/>
    <property type="match status" value="1"/>
</dbReference>
<comment type="subcellular location">
    <subcellularLocation>
        <location evidence="5">Cytoplasm</location>
    </subcellularLocation>
</comment>
<dbReference type="UniPathway" id="UPA00538">
    <property type="reaction ID" value="UER00592"/>
</dbReference>
<dbReference type="InterPro" id="IPR000544">
    <property type="entry name" value="Octanoyltransferase"/>
</dbReference>
<evidence type="ECO:0000256" key="2">
    <source>
        <dbReference type="ARBA" id="ARBA00022679"/>
    </source>
</evidence>
<dbReference type="AlphaFoldDB" id="A0A318RSM4"/>
<gene>
    <name evidence="5" type="primary">lipB</name>
    <name evidence="11" type="ORF">DFR67_11040</name>
</gene>
<dbReference type="GO" id="GO:0005737">
    <property type="term" value="C:cytoplasm"/>
    <property type="evidence" value="ECO:0007669"/>
    <property type="project" value="UniProtKB-SubCell"/>
</dbReference>
<evidence type="ECO:0000256" key="9">
    <source>
        <dbReference type="PIRSR" id="PIRSR016262-3"/>
    </source>
</evidence>
<comment type="catalytic activity">
    <reaction evidence="5 6">
        <text>octanoyl-[ACP] + L-lysyl-[protein] = N(6)-octanoyl-L-lysyl-[protein] + holo-[ACP] + H(+)</text>
        <dbReference type="Rhea" id="RHEA:17665"/>
        <dbReference type="Rhea" id="RHEA-COMP:9636"/>
        <dbReference type="Rhea" id="RHEA-COMP:9685"/>
        <dbReference type="Rhea" id="RHEA-COMP:9752"/>
        <dbReference type="Rhea" id="RHEA-COMP:9928"/>
        <dbReference type="ChEBI" id="CHEBI:15378"/>
        <dbReference type="ChEBI" id="CHEBI:29969"/>
        <dbReference type="ChEBI" id="CHEBI:64479"/>
        <dbReference type="ChEBI" id="CHEBI:78463"/>
        <dbReference type="ChEBI" id="CHEBI:78809"/>
        <dbReference type="EC" id="2.3.1.181"/>
    </reaction>
</comment>
<dbReference type="OrthoDB" id="9787061at2"/>
<evidence type="ECO:0000256" key="6">
    <source>
        <dbReference type="PIRNR" id="PIRNR016262"/>
    </source>
</evidence>
<comment type="caution">
    <text evidence="11">The sequence shown here is derived from an EMBL/GenBank/DDBJ whole genome shotgun (WGS) entry which is preliminary data.</text>
</comment>
<dbReference type="RefSeq" id="WP_110470917.1">
    <property type="nucleotide sequence ID" value="NZ_QJSP01000010.1"/>
</dbReference>
<dbReference type="PROSITE" id="PS01313">
    <property type="entry name" value="LIPB"/>
    <property type="match status" value="1"/>
</dbReference>
<organism evidence="11 12">
    <name type="scientific">Williamsia limnetica</name>
    <dbReference type="NCBI Taxonomy" id="882452"/>
    <lineage>
        <taxon>Bacteria</taxon>
        <taxon>Bacillati</taxon>
        <taxon>Actinomycetota</taxon>
        <taxon>Actinomycetes</taxon>
        <taxon>Mycobacteriales</taxon>
        <taxon>Nocardiaceae</taxon>
        <taxon>Williamsia</taxon>
    </lineage>
</organism>
<feature type="binding site" evidence="5 8">
    <location>
        <begin position="149"/>
        <end position="151"/>
    </location>
    <ligand>
        <name>substrate</name>
    </ligand>
</feature>
<feature type="binding site" evidence="5 8">
    <location>
        <begin position="162"/>
        <end position="164"/>
    </location>
    <ligand>
        <name>substrate</name>
    </ligand>
</feature>
<evidence type="ECO:0000256" key="4">
    <source>
        <dbReference type="ARBA" id="ARBA00024732"/>
    </source>
</evidence>
<dbReference type="Gene3D" id="3.30.930.10">
    <property type="entry name" value="Bira Bifunctional Protein, Domain 2"/>
    <property type="match status" value="1"/>
</dbReference>
<dbReference type="InterPro" id="IPR004143">
    <property type="entry name" value="BPL_LPL_catalytic"/>
</dbReference>
<dbReference type="HAMAP" id="MF_00013">
    <property type="entry name" value="LipB"/>
    <property type="match status" value="1"/>
</dbReference>
<comment type="miscellaneous">
    <text evidence="5">In the reaction, the free carboxyl group of octanoic acid is attached via an amide linkage to the epsilon-amino group of a specific lysine residue of lipoyl domains of lipoate-dependent enzymes.</text>
</comment>
<dbReference type="CDD" id="cd16444">
    <property type="entry name" value="LipB"/>
    <property type="match status" value="1"/>
</dbReference>